<feature type="non-terminal residue" evidence="3">
    <location>
        <position position="147"/>
    </location>
</feature>
<name>A0A1H6BII7_9ACTN</name>
<keyword evidence="4" id="KW-1185">Reference proteome</keyword>
<feature type="chain" id="PRO_5009293739" description="Secreted protein" evidence="2">
    <location>
        <begin position="37"/>
        <end position="147"/>
    </location>
</feature>
<evidence type="ECO:0000256" key="1">
    <source>
        <dbReference type="SAM" id="MobiDB-lite"/>
    </source>
</evidence>
<dbReference type="Proteomes" id="UP000236723">
    <property type="component" value="Unassembled WGS sequence"/>
</dbReference>
<feature type="signal peptide" evidence="2">
    <location>
        <begin position="1"/>
        <end position="36"/>
    </location>
</feature>
<proteinExistence type="predicted"/>
<organism evidence="3 4">
    <name type="scientific">Thermomonospora echinospora</name>
    <dbReference type="NCBI Taxonomy" id="1992"/>
    <lineage>
        <taxon>Bacteria</taxon>
        <taxon>Bacillati</taxon>
        <taxon>Actinomycetota</taxon>
        <taxon>Actinomycetes</taxon>
        <taxon>Streptosporangiales</taxon>
        <taxon>Thermomonosporaceae</taxon>
        <taxon>Thermomonospora</taxon>
    </lineage>
</organism>
<reference evidence="4" key="1">
    <citation type="submission" date="2016-10" db="EMBL/GenBank/DDBJ databases">
        <authorList>
            <person name="Varghese N."/>
            <person name="Submissions S."/>
        </authorList>
    </citation>
    <scope>NUCLEOTIDE SEQUENCE [LARGE SCALE GENOMIC DNA]</scope>
    <source>
        <strain evidence="4">DSM 43163</strain>
    </source>
</reference>
<sequence length="147" mass="15233">MTPALTRRSARRAIVGTLTGLVLALSGLVAAGPAAADVPGVDEIVKSPNMQHLANIPKQGTFASEAALNSDLAFQGDYAFAGNYNGFTVYNIAKPGEPSVVTQVNCVGSQNDISVSGNLLFLSTDSSRSDDSCQSTSKPVTDPTAWE</sequence>
<dbReference type="EMBL" id="FNVO01000007">
    <property type="protein sequence ID" value="SEG60016.1"/>
    <property type="molecule type" value="Genomic_DNA"/>
</dbReference>
<evidence type="ECO:0008006" key="5">
    <source>
        <dbReference type="Google" id="ProtNLM"/>
    </source>
</evidence>
<accession>A0A1H6BII7</accession>
<keyword evidence="2" id="KW-0732">Signal</keyword>
<evidence type="ECO:0000313" key="4">
    <source>
        <dbReference type="Proteomes" id="UP000236723"/>
    </source>
</evidence>
<feature type="region of interest" description="Disordered" evidence="1">
    <location>
        <begin position="125"/>
        <end position="147"/>
    </location>
</feature>
<gene>
    <name evidence="3" type="ORF">SAMN04489712_107104</name>
</gene>
<evidence type="ECO:0000256" key="2">
    <source>
        <dbReference type="SAM" id="SignalP"/>
    </source>
</evidence>
<dbReference type="AlphaFoldDB" id="A0A1H6BII7"/>
<protein>
    <recommendedName>
        <fullName evidence="5">Secreted protein</fullName>
    </recommendedName>
</protein>
<evidence type="ECO:0000313" key="3">
    <source>
        <dbReference type="EMBL" id="SEG60016.1"/>
    </source>
</evidence>